<dbReference type="InterPro" id="IPR006016">
    <property type="entry name" value="UspA"/>
</dbReference>
<dbReference type="OrthoDB" id="9794782at2"/>
<sequence>MSMCSMPASNALAFLCAGLSKRDRGAKMLDFNHDAFLERGTGYTAKTHLLLGVDAPLTTATLQALRTVGELFAAYSENVHILLLSVIPIPYVSGRYTPPSILPPTLEQRKQARVALQVASTILRQCGMARSRIETMVKAGAPGDELLRVARQQHIDCIVLGCQGYSLGQRLRRIFMGSMSHYVLRFASCPVLIVTQSQAHTSLVAWYERAIQQALHEHPGTLVNFTAREVASGFVPSQVQAAGRKECEAATRALERLASSGILSRRKISGETHYLND</sequence>
<dbReference type="AlphaFoldDB" id="A0A4P6JRN0"/>
<accession>A0A4P6JRN0</accession>
<gene>
    <name evidence="2" type="ORF">EPA93_19855</name>
</gene>
<dbReference type="Pfam" id="PF00582">
    <property type="entry name" value="Usp"/>
    <property type="match status" value="1"/>
</dbReference>
<evidence type="ECO:0000259" key="1">
    <source>
        <dbReference type="Pfam" id="PF00582"/>
    </source>
</evidence>
<dbReference type="PANTHER" id="PTHR31964">
    <property type="entry name" value="ADENINE NUCLEOTIDE ALPHA HYDROLASES-LIKE SUPERFAMILY PROTEIN"/>
    <property type="match status" value="1"/>
</dbReference>
<dbReference type="SUPFAM" id="SSF52402">
    <property type="entry name" value="Adenine nucleotide alpha hydrolases-like"/>
    <property type="match status" value="1"/>
</dbReference>
<dbReference type="KEGG" id="kbs:EPA93_19855"/>
<evidence type="ECO:0000313" key="2">
    <source>
        <dbReference type="EMBL" id="QBD78128.1"/>
    </source>
</evidence>
<evidence type="ECO:0000313" key="3">
    <source>
        <dbReference type="Proteomes" id="UP000290365"/>
    </source>
</evidence>
<dbReference type="Gene3D" id="3.40.50.620">
    <property type="entry name" value="HUPs"/>
    <property type="match status" value="1"/>
</dbReference>
<keyword evidence="3" id="KW-1185">Reference proteome</keyword>
<feature type="domain" description="UspA" evidence="1">
    <location>
        <begin position="48"/>
        <end position="194"/>
    </location>
</feature>
<dbReference type="CDD" id="cd00293">
    <property type="entry name" value="USP-like"/>
    <property type="match status" value="1"/>
</dbReference>
<proteinExistence type="predicted"/>
<protein>
    <submittedName>
        <fullName evidence="2">Universal stress protein</fullName>
    </submittedName>
</protein>
<name>A0A4P6JRN0_KTERU</name>
<dbReference type="EMBL" id="CP035758">
    <property type="protein sequence ID" value="QBD78128.1"/>
    <property type="molecule type" value="Genomic_DNA"/>
</dbReference>
<dbReference type="Proteomes" id="UP000290365">
    <property type="component" value="Chromosome"/>
</dbReference>
<dbReference type="InterPro" id="IPR014729">
    <property type="entry name" value="Rossmann-like_a/b/a_fold"/>
</dbReference>
<dbReference type="PANTHER" id="PTHR31964:SF113">
    <property type="entry name" value="USPA DOMAIN-CONTAINING PROTEIN"/>
    <property type="match status" value="1"/>
</dbReference>
<organism evidence="2 3">
    <name type="scientific">Ktedonosporobacter rubrisoli</name>
    <dbReference type="NCBI Taxonomy" id="2509675"/>
    <lineage>
        <taxon>Bacteria</taxon>
        <taxon>Bacillati</taxon>
        <taxon>Chloroflexota</taxon>
        <taxon>Ktedonobacteria</taxon>
        <taxon>Ktedonobacterales</taxon>
        <taxon>Ktedonosporobacteraceae</taxon>
        <taxon>Ktedonosporobacter</taxon>
    </lineage>
</organism>
<reference evidence="2 3" key="1">
    <citation type="submission" date="2019-01" db="EMBL/GenBank/DDBJ databases">
        <title>Ktedonosporobacter rubrisoli SCAWS-G2.</title>
        <authorList>
            <person name="Huang Y."/>
            <person name="Yan B."/>
        </authorList>
    </citation>
    <scope>NUCLEOTIDE SEQUENCE [LARGE SCALE GENOMIC DNA]</scope>
    <source>
        <strain evidence="2 3">SCAWS-G2</strain>
    </source>
</reference>